<protein>
    <submittedName>
        <fullName evidence="1">Uncharacterized protein</fullName>
    </submittedName>
</protein>
<sequence>MANRNDLVNFLRHYGPIPASDNMYDELIQSEVARHSIDPVIHIEPARLSEVITNFEQDKPNSIILTGTAGDGKTYHCRRVWEHFGGDVNEWQQGKKIAGIELENSSIQLVIIKDLSELTEDEKAHWIPLVSASLTGENTEQVFLIAANDGQLLASWRGWAEAMGGNAINIFKTIENMLVENIASSEGLQVNLFNLSRLDASKHFDDLIEQIVEHPLWDQCQREDLLNEDGELKCPIEINRQLLRNTNGNSLFRCRIIALLKLASANRMHLPIRDLLLLCVNIILGDRKQNRILLTCTTAKNRANRDEFRFTNPYANVFGANLKPRHRLQYQIFTVLESFGIGRETDNKFDNLLIYGKYDGAGKYKDFVASDQYYGARAYENFLTDYLEGERSKTDEFMQALSRQRQRLFFSLPGGHGLDHWNLTVYRSSGDFLAFTESLRNNSEITSTSEILVRGLNRTFCGMMMDDSTVLHLASSGGDGRGRIASILCHDVPVNKSRRDPYLKFAISNDDSVPSIRIIDPADKDSEYLDSLDLQLTHFEYLVRVANGSLPASFSRQCHEDFLDFKLRLIKRLDDVFGRDASADEVNLEAITVDERGRAQSEDIRIRISAQ</sequence>
<evidence type="ECO:0000313" key="1">
    <source>
        <dbReference type="EMBL" id="WMS85626.1"/>
    </source>
</evidence>
<dbReference type="REBASE" id="759057">
    <property type="entry name" value="PspS1SspFP"/>
</dbReference>
<dbReference type="EMBL" id="CP133548">
    <property type="protein sequence ID" value="WMS85626.1"/>
    <property type="molecule type" value="Genomic_DNA"/>
</dbReference>
<dbReference type="RefSeq" id="WP_309200779.1">
    <property type="nucleotide sequence ID" value="NZ_CP133548.1"/>
</dbReference>
<dbReference type="AlphaFoldDB" id="A0AA51RQA2"/>
<name>A0AA51RQA2_9GAMM</name>
<evidence type="ECO:0000313" key="2">
    <source>
        <dbReference type="Proteomes" id="UP001239782"/>
    </source>
</evidence>
<keyword evidence="2" id="KW-1185">Reference proteome</keyword>
<reference evidence="1 2" key="1">
    <citation type="submission" date="2023-08" db="EMBL/GenBank/DDBJ databases">
        <title>Pleionea litopenaei sp. nov., isolated from stomach of juvenile Litopenaeus vannamei.</title>
        <authorList>
            <person name="Rho A.M."/>
            <person name="Hwang C.Y."/>
        </authorList>
    </citation>
    <scope>NUCLEOTIDE SEQUENCE [LARGE SCALE GENOMIC DNA]</scope>
    <source>
        <strain evidence="1 2">HL-JVS1</strain>
    </source>
</reference>
<dbReference type="Proteomes" id="UP001239782">
    <property type="component" value="Chromosome"/>
</dbReference>
<proteinExistence type="predicted"/>
<dbReference type="KEGG" id="plei:Q9312_10415"/>
<gene>
    <name evidence="1" type="ORF">Q9312_10415</name>
</gene>
<organism evidence="1 2">
    <name type="scientific">Pleionea litopenaei</name>
    <dbReference type="NCBI Taxonomy" id="3070815"/>
    <lineage>
        <taxon>Bacteria</taxon>
        <taxon>Pseudomonadati</taxon>
        <taxon>Pseudomonadota</taxon>
        <taxon>Gammaproteobacteria</taxon>
        <taxon>Oceanospirillales</taxon>
        <taxon>Pleioneaceae</taxon>
        <taxon>Pleionea</taxon>
    </lineage>
</organism>
<accession>A0AA51RQA2</accession>